<dbReference type="EMBL" id="JBHMAG010000007">
    <property type="protein sequence ID" value="MFB9751796.1"/>
    <property type="molecule type" value="Genomic_DNA"/>
</dbReference>
<comment type="caution">
    <text evidence="1">The sequence shown here is derived from an EMBL/GenBank/DDBJ whole genome shotgun (WGS) entry which is preliminary data.</text>
</comment>
<keyword evidence="2" id="KW-1185">Reference proteome</keyword>
<dbReference type="RefSeq" id="WP_344912671.1">
    <property type="nucleotide sequence ID" value="NZ_BAAAYO010000010.1"/>
</dbReference>
<evidence type="ECO:0000313" key="2">
    <source>
        <dbReference type="Proteomes" id="UP001589619"/>
    </source>
</evidence>
<accession>A0ABV5VU61</accession>
<proteinExistence type="predicted"/>
<gene>
    <name evidence="1" type="ORF">ACFFNY_09450</name>
</gene>
<name>A0ABV5VU61_9BACL</name>
<evidence type="ECO:0000313" key="1">
    <source>
        <dbReference type="EMBL" id="MFB9751796.1"/>
    </source>
</evidence>
<organism evidence="1 2">
    <name type="scientific">Paenibacillus hodogayensis</name>
    <dbReference type="NCBI Taxonomy" id="279208"/>
    <lineage>
        <taxon>Bacteria</taxon>
        <taxon>Bacillati</taxon>
        <taxon>Bacillota</taxon>
        <taxon>Bacilli</taxon>
        <taxon>Bacillales</taxon>
        <taxon>Paenibacillaceae</taxon>
        <taxon>Paenibacillus</taxon>
    </lineage>
</organism>
<protein>
    <submittedName>
        <fullName evidence="1">Uncharacterized protein</fullName>
    </submittedName>
</protein>
<dbReference type="Proteomes" id="UP001589619">
    <property type="component" value="Unassembled WGS sequence"/>
</dbReference>
<reference evidence="1 2" key="1">
    <citation type="submission" date="2024-09" db="EMBL/GenBank/DDBJ databases">
        <authorList>
            <person name="Sun Q."/>
            <person name="Mori K."/>
        </authorList>
    </citation>
    <scope>NUCLEOTIDE SEQUENCE [LARGE SCALE GENOMIC DNA]</scope>
    <source>
        <strain evidence="1 2">JCM 12520</strain>
    </source>
</reference>
<sequence>MQDESTGDRLQNTSVTTVARLGEHWEYALYDCVRHLQPERKKA</sequence>